<keyword evidence="6" id="KW-0067">ATP-binding</keyword>
<dbReference type="NCBIfam" id="NF002892">
    <property type="entry name" value="PRK03372.1"/>
    <property type="match status" value="1"/>
</dbReference>
<feature type="binding site" evidence="6">
    <location>
        <position position="177"/>
    </location>
    <ligand>
        <name>NAD(+)</name>
        <dbReference type="ChEBI" id="CHEBI:57540"/>
    </ligand>
</feature>
<dbReference type="Pfam" id="PF20143">
    <property type="entry name" value="NAD_kinase_C"/>
    <property type="match status" value="1"/>
</dbReference>
<proteinExistence type="inferred from homology"/>
<dbReference type="InterPro" id="IPR016064">
    <property type="entry name" value="NAD/diacylglycerol_kinase_sf"/>
</dbReference>
<dbReference type="Gene3D" id="3.40.50.10330">
    <property type="entry name" value="Probable inorganic polyphosphate/atp-NAD kinase, domain 1"/>
    <property type="match status" value="1"/>
</dbReference>
<comment type="similarity">
    <text evidence="6">Belongs to the NAD kinase family.</text>
</comment>
<dbReference type="Proteomes" id="UP001501521">
    <property type="component" value="Unassembled WGS sequence"/>
</dbReference>
<evidence type="ECO:0000256" key="1">
    <source>
        <dbReference type="ARBA" id="ARBA00022679"/>
    </source>
</evidence>
<evidence type="ECO:0000256" key="2">
    <source>
        <dbReference type="ARBA" id="ARBA00022777"/>
    </source>
</evidence>
<keyword evidence="3 6" id="KW-0521">NADP</keyword>
<dbReference type="PANTHER" id="PTHR20275:SF0">
    <property type="entry name" value="NAD KINASE"/>
    <property type="match status" value="1"/>
</dbReference>
<keyword evidence="4 6" id="KW-0520">NAD</keyword>
<reference evidence="8" key="1">
    <citation type="journal article" date="2019" name="Int. J. Syst. Evol. Microbiol.">
        <title>The Global Catalogue of Microorganisms (GCM) 10K type strain sequencing project: providing services to taxonomists for standard genome sequencing and annotation.</title>
        <authorList>
            <consortium name="The Broad Institute Genomics Platform"/>
            <consortium name="The Broad Institute Genome Sequencing Center for Infectious Disease"/>
            <person name="Wu L."/>
            <person name="Ma J."/>
        </authorList>
    </citation>
    <scope>NUCLEOTIDE SEQUENCE [LARGE SCALE GENOMIC DNA]</scope>
    <source>
        <strain evidence="8">JCM 19125</strain>
    </source>
</reference>
<keyword evidence="1 6" id="KW-0808">Transferase</keyword>
<comment type="caution">
    <text evidence="6">Lacks conserved residue(s) required for the propagation of feature annotation.</text>
</comment>
<evidence type="ECO:0000313" key="7">
    <source>
        <dbReference type="EMBL" id="GAA4888877.1"/>
    </source>
</evidence>
<feature type="active site" description="Proton acceptor" evidence="6">
    <location>
        <position position="72"/>
    </location>
</feature>
<evidence type="ECO:0000256" key="5">
    <source>
        <dbReference type="ARBA" id="ARBA00047925"/>
    </source>
</evidence>
<evidence type="ECO:0000256" key="4">
    <source>
        <dbReference type="ARBA" id="ARBA00023027"/>
    </source>
</evidence>
<comment type="cofactor">
    <cofactor evidence="6">
        <name>a divalent metal cation</name>
        <dbReference type="ChEBI" id="CHEBI:60240"/>
    </cofactor>
</comment>
<feature type="binding site" evidence="6">
    <location>
        <position position="158"/>
    </location>
    <ligand>
        <name>NAD(+)</name>
        <dbReference type="ChEBI" id="CHEBI:57540"/>
    </ligand>
</feature>
<keyword evidence="6" id="KW-0547">Nucleotide-binding</keyword>
<dbReference type="InterPro" id="IPR002504">
    <property type="entry name" value="NADK"/>
</dbReference>
<protein>
    <recommendedName>
        <fullName evidence="6">NAD kinase</fullName>
        <ecNumber evidence="6">2.7.1.23</ecNumber>
    </recommendedName>
    <alternativeName>
        <fullName evidence="6">ATP-dependent NAD kinase</fullName>
    </alternativeName>
</protein>
<dbReference type="Gene3D" id="2.60.200.30">
    <property type="entry name" value="Probable inorganic polyphosphate/atp-NAD kinase, domain 2"/>
    <property type="match status" value="1"/>
</dbReference>
<feature type="binding site" evidence="6">
    <location>
        <begin position="147"/>
        <end position="148"/>
    </location>
    <ligand>
        <name>NAD(+)</name>
        <dbReference type="ChEBI" id="CHEBI:57540"/>
    </ligand>
</feature>
<organism evidence="7 8">
    <name type="scientific">Tessaracoccus lubricantis</name>
    <dbReference type="NCBI Taxonomy" id="545543"/>
    <lineage>
        <taxon>Bacteria</taxon>
        <taxon>Bacillati</taxon>
        <taxon>Actinomycetota</taxon>
        <taxon>Actinomycetes</taxon>
        <taxon>Propionibacteriales</taxon>
        <taxon>Propionibacteriaceae</taxon>
        <taxon>Tessaracoccus</taxon>
    </lineage>
</organism>
<feature type="binding site" evidence="6">
    <location>
        <begin position="72"/>
        <end position="73"/>
    </location>
    <ligand>
        <name>NAD(+)</name>
        <dbReference type="ChEBI" id="CHEBI:57540"/>
    </ligand>
</feature>
<feature type="binding site" evidence="6">
    <location>
        <begin position="188"/>
        <end position="193"/>
    </location>
    <ligand>
        <name>NAD(+)</name>
        <dbReference type="ChEBI" id="CHEBI:57540"/>
    </ligand>
</feature>
<dbReference type="RefSeq" id="WP_345577521.1">
    <property type="nucleotide sequence ID" value="NZ_BAABLV010000003.1"/>
</dbReference>
<keyword evidence="6" id="KW-0963">Cytoplasm</keyword>
<feature type="binding site" evidence="6">
    <location>
        <position position="212"/>
    </location>
    <ligand>
        <name>NAD(+)</name>
        <dbReference type="ChEBI" id="CHEBI:57540"/>
    </ligand>
</feature>
<dbReference type="EMBL" id="BAABLV010000003">
    <property type="protein sequence ID" value="GAA4888877.1"/>
    <property type="molecule type" value="Genomic_DNA"/>
</dbReference>
<feature type="binding site" evidence="6">
    <location>
        <position position="77"/>
    </location>
    <ligand>
        <name>NAD(+)</name>
        <dbReference type="ChEBI" id="CHEBI:57540"/>
    </ligand>
</feature>
<evidence type="ECO:0000313" key="8">
    <source>
        <dbReference type="Proteomes" id="UP001501521"/>
    </source>
</evidence>
<dbReference type="InterPro" id="IPR017438">
    <property type="entry name" value="ATP-NAD_kinase_N"/>
</dbReference>
<dbReference type="SUPFAM" id="SSF111331">
    <property type="entry name" value="NAD kinase/diacylglycerol kinase-like"/>
    <property type="match status" value="1"/>
</dbReference>
<gene>
    <name evidence="6" type="primary">nadK</name>
    <name evidence="7" type="ORF">GCM10025789_01530</name>
</gene>
<dbReference type="GO" id="GO:0016301">
    <property type="term" value="F:kinase activity"/>
    <property type="evidence" value="ECO:0007669"/>
    <property type="project" value="UniProtKB-KW"/>
</dbReference>
<dbReference type="InterPro" id="IPR017437">
    <property type="entry name" value="ATP-NAD_kinase_PpnK-typ_C"/>
</dbReference>
<comment type="function">
    <text evidence="6">Involved in the regulation of the intracellular balance of NAD and NADP, and is a key enzyme in the biosynthesis of NADP. Catalyzes specifically the phosphorylation on 2'-hydroxyl of the adenosine moiety of NAD to yield NADP.</text>
</comment>
<keyword evidence="2 6" id="KW-0418">Kinase</keyword>
<evidence type="ECO:0000256" key="6">
    <source>
        <dbReference type="HAMAP-Rule" id="MF_00361"/>
    </source>
</evidence>
<accession>A0ABP9EYY5</accession>
<dbReference type="EC" id="2.7.1.23" evidence="6"/>
<keyword evidence="8" id="KW-1185">Reference proteome</keyword>
<dbReference type="HAMAP" id="MF_00361">
    <property type="entry name" value="NAD_kinase"/>
    <property type="match status" value="1"/>
</dbReference>
<dbReference type="Pfam" id="PF01513">
    <property type="entry name" value="NAD_kinase"/>
    <property type="match status" value="1"/>
</dbReference>
<comment type="catalytic activity">
    <reaction evidence="5 6">
        <text>NAD(+) + ATP = ADP + NADP(+) + H(+)</text>
        <dbReference type="Rhea" id="RHEA:18629"/>
        <dbReference type="ChEBI" id="CHEBI:15378"/>
        <dbReference type="ChEBI" id="CHEBI:30616"/>
        <dbReference type="ChEBI" id="CHEBI:57540"/>
        <dbReference type="ChEBI" id="CHEBI:58349"/>
        <dbReference type="ChEBI" id="CHEBI:456216"/>
        <dbReference type="EC" id="2.7.1.23"/>
    </reaction>
</comment>
<comment type="caution">
    <text evidence="7">The sequence shown here is derived from an EMBL/GenBank/DDBJ whole genome shotgun (WGS) entry which is preliminary data.</text>
</comment>
<name>A0ABP9EYY5_9ACTN</name>
<comment type="subcellular location">
    <subcellularLocation>
        <location evidence="6">Cytoplasm</location>
    </subcellularLocation>
</comment>
<evidence type="ECO:0000256" key="3">
    <source>
        <dbReference type="ARBA" id="ARBA00022857"/>
    </source>
</evidence>
<sequence>MTKRTVAVLVHPDREEALDNAIAFMADLHAMGFDFLVFDDDLQRIADRVAPEVEFEALDSRMAELAVVFGGDGTILRAAEWALPLGVPLLGVNLGHVGFLAELEPSDLHELATVVAERRYQVEERLALEVQVRDQDGRVTWTSAAVNEVSLEKRARERMLNVLVSIDERPLSRWGCDGVLVSTPTGSTAYGFSAGGPVVWPDVKAMLVVPLAAHALFNRPMVLSPSSKVRLDIIPDLQASGILWCDGRRSHEVADGEVIEVTQLHAKLRLARLREQPFTTRLVKKFALPVQGWRKQTEK</sequence>
<dbReference type="PANTHER" id="PTHR20275">
    <property type="entry name" value="NAD KINASE"/>
    <property type="match status" value="1"/>
</dbReference>